<gene>
    <name evidence="6" type="ORF">ABXS05_20130</name>
</gene>
<evidence type="ECO:0000256" key="4">
    <source>
        <dbReference type="ARBA" id="ARBA00022840"/>
    </source>
</evidence>
<dbReference type="InterPro" id="IPR012340">
    <property type="entry name" value="NA-bd_OB-fold"/>
</dbReference>
<dbReference type="PANTHER" id="PTHR43875:SF3">
    <property type="entry name" value="MALTOSE_MALTODEXTRIN IMPORT ATP-BINDING PROTEIN MALK"/>
    <property type="match status" value="1"/>
</dbReference>
<dbReference type="Pfam" id="PF00005">
    <property type="entry name" value="ABC_tran"/>
    <property type="match status" value="1"/>
</dbReference>
<accession>A0ABV3PQE7</accession>
<dbReference type="EMBL" id="JBFNQD010000007">
    <property type="protein sequence ID" value="MEW9307872.1"/>
    <property type="molecule type" value="Genomic_DNA"/>
</dbReference>
<proteinExistence type="inferred from homology"/>
<dbReference type="InterPro" id="IPR008995">
    <property type="entry name" value="Mo/tungstate-bd_C_term_dom"/>
</dbReference>
<dbReference type="CDD" id="cd03301">
    <property type="entry name" value="ABC_MalK_N"/>
    <property type="match status" value="1"/>
</dbReference>
<comment type="caution">
    <text evidence="6">The sequence shown here is derived from an EMBL/GenBank/DDBJ whole genome shotgun (WGS) entry which is preliminary data.</text>
</comment>
<evidence type="ECO:0000313" key="7">
    <source>
        <dbReference type="Proteomes" id="UP001555786"/>
    </source>
</evidence>
<protein>
    <submittedName>
        <fullName evidence="6">ABC transporter ATP-binding protein</fullName>
    </submittedName>
</protein>
<organism evidence="6 7">
    <name type="scientific">Labrys neptuniae</name>
    <dbReference type="NCBI Taxonomy" id="376174"/>
    <lineage>
        <taxon>Bacteria</taxon>
        <taxon>Pseudomonadati</taxon>
        <taxon>Pseudomonadota</taxon>
        <taxon>Alphaproteobacteria</taxon>
        <taxon>Hyphomicrobiales</taxon>
        <taxon>Xanthobacteraceae</taxon>
        <taxon>Labrys</taxon>
    </lineage>
</organism>
<dbReference type="PROSITE" id="PS50893">
    <property type="entry name" value="ABC_TRANSPORTER_2"/>
    <property type="match status" value="1"/>
</dbReference>
<keyword evidence="3" id="KW-0547">Nucleotide-binding</keyword>
<reference evidence="6 7" key="1">
    <citation type="submission" date="2024-07" db="EMBL/GenBank/DDBJ databases">
        <title>Description of Labrys sedimenti sp. nov., isolated from a diclofenac-degrading enrichment culture.</title>
        <authorList>
            <person name="Tancsics A."/>
            <person name="Csepanyi A."/>
        </authorList>
    </citation>
    <scope>NUCLEOTIDE SEQUENCE [LARGE SCALE GENOMIC DNA]</scope>
    <source>
        <strain evidence="6 7">LMG 23578</strain>
    </source>
</reference>
<dbReference type="Proteomes" id="UP001555786">
    <property type="component" value="Unassembled WGS sequence"/>
</dbReference>
<evidence type="ECO:0000313" key="6">
    <source>
        <dbReference type="EMBL" id="MEW9307872.1"/>
    </source>
</evidence>
<sequence>MGSLNIENVKKSFGSVDILKGINLEVADGEFVVFVGPSGCGKSTLLRIIAGLEDTTSGAVRIDGQRVNDVPPAKRGIAMVFQSYALYPHLTVRNNMGLGLKQAGEAAAVIDKRIKASSAMLALEPYLDRRPSELSGGQRQRVAIGRAVVREPKLFLFDEPLSNLDAALRVNTRIEIAQLHQRLKSTMIYVTHDQVEAMTLADKIVVLNAGHIEQVGAPMQLYNDPDNTFVAGFIGSPKMNFVDGGRLGESVKTIGVRPEHVTVSRETGDWKGTVVYAEHLGADTYLYLDTEKAGSITVRLSGEYQVEPGATIYATPDATRTLRFDENGKRLRG</sequence>
<keyword evidence="7" id="KW-1185">Reference proteome</keyword>
<evidence type="ECO:0000256" key="1">
    <source>
        <dbReference type="ARBA" id="ARBA00005417"/>
    </source>
</evidence>
<dbReference type="SMART" id="SM00382">
    <property type="entry name" value="AAA"/>
    <property type="match status" value="1"/>
</dbReference>
<dbReference type="SUPFAM" id="SSF50331">
    <property type="entry name" value="MOP-like"/>
    <property type="match status" value="1"/>
</dbReference>
<evidence type="ECO:0000256" key="2">
    <source>
        <dbReference type="ARBA" id="ARBA00022448"/>
    </source>
</evidence>
<dbReference type="PROSITE" id="PS00211">
    <property type="entry name" value="ABC_TRANSPORTER_1"/>
    <property type="match status" value="1"/>
</dbReference>
<feature type="domain" description="ABC transporter" evidence="5">
    <location>
        <begin position="4"/>
        <end position="234"/>
    </location>
</feature>
<dbReference type="Gene3D" id="2.40.50.140">
    <property type="entry name" value="Nucleic acid-binding proteins"/>
    <property type="match status" value="1"/>
</dbReference>
<dbReference type="PANTHER" id="PTHR43875">
    <property type="entry name" value="MALTODEXTRIN IMPORT ATP-BINDING PROTEIN MSMX"/>
    <property type="match status" value="1"/>
</dbReference>
<dbReference type="Gene3D" id="2.40.50.100">
    <property type="match status" value="1"/>
</dbReference>
<dbReference type="SUPFAM" id="SSF52540">
    <property type="entry name" value="P-loop containing nucleoside triphosphate hydrolases"/>
    <property type="match status" value="1"/>
</dbReference>
<dbReference type="InterPro" id="IPR015855">
    <property type="entry name" value="ABC_transpr_MalK-like"/>
</dbReference>
<dbReference type="Pfam" id="PF08402">
    <property type="entry name" value="TOBE_2"/>
    <property type="match status" value="1"/>
</dbReference>
<dbReference type="InterPro" id="IPR003439">
    <property type="entry name" value="ABC_transporter-like_ATP-bd"/>
</dbReference>
<dbReference type="InterPro" id="IPR027417">
    <property type="entry name" value="P-loop_NTPase"/>
</dbReference>
<keyword evidence="2" id="KW-0813">Transport</keyword>
<dbReference type="RefSeq" id="WP_367625174.1">
    <property type="nucleotide sequence ID" value="NZ_JBFNQD010000007.1"/>
</dbReference>
<dbReference type="InterPro" id="IPR013611">
    <property type="entry name" value="Transp-assoc_OB_typ2"/>
</dbReference>
<dbReference type="Gene3D" id="3.40.50.300">
    <property type="entry name" value="P-loop containing nucleotide triphosphate hydrolases"/>
    <property type="match status" value="1"/>
</dbReference>
<comment type="similarity">
    <text evidence="1">Belongs to the ABC transporter superfamily.</text>
</comment>
<keyword evidence="4 6" id="KW-0067">ATP-binding</keyword>
<dbReference type="GO" id="GO:0005524">
    <property type="term" value="F:ATP binding"/>
    <property type="evidence" value="ECO:0007669"/>
    <property type="project" value="UniProtKB-KW"/>
</dbReference>
<name>A0ABV3PQE7_9HYPH</name>
<evidence type="ECO:0000256" key="3">
    <source>
        <dbReference type="ARBA" id="ARBA00022741"/>
    </source>
</evidence>
<evidence type="ECO:0000259" key="5">
    <source>
        <dbReference type="PROSITE" id="PS50893"/>
    </source>
</evidence>
<dbReference type="InterPro" id="IPR003593">
    <property type="entry name" value="AAA+_ATPase"/>
</dbReference>
<dbReference type="InterPro" id="IPR017871">
    <property type="entry name" value="ABC_transporter-like_CS"/>
</dbReference>
<dbReference type="InterPro" id="IPR047641">
    <property type="entry name" value="ABC_transpr_MalK/UgpC-like"/>
</dbReference>